<keyword evidence="3" id="KW-1185">Reference proteome</keyword>
<proteinExistence type="predicted"/>
<evidence type="ECO:0000313" key="2">
    <source>
        <dbReference type="EMBL" id="KIP08599.1"/>
    </source>
</evidence>
<dbReference type="Proteomes" id="UP000053257">
    <property type="component" value="Unassembled WGS sequence"/>
</dbReference>
<name>A0A0C3NTK9_PHLG1</name>
<sequence>MPVRTRLPAVMPDTGLVQMAGGASPVCAARRCLPCAGWTRAHGRLDAAHALPAAPGAEPTLRAGRASSGGGARRAPASRSAADGANSVDPAPGTAPSAGSSRALTAGIAAGPPQCTRRPRRAGGGRSARLGRCQTDVEVADARVGPCCGEGACLAGDVCVYHVPGINHSVIRASVSAAVTWCGWAVWPGRGEMLGLHDPPKGLVTSAMDAVNLDTAVRGRP</sequence>
<gene>
    <name evidence="2" type="ORF">PHLGIDRAFT_373011</name>
</gene>
<feature type="compositionally biased region" description="Low complexity" evidence="1">
    <location>
        <begin position="55"/>
        <end position="66"/>
    </location>
</feature>
<organism evidence="2 3">
    <name type="scientific">Phlebiopsis gigantea (strain 11061_1 CR5-6)</name>
    <name type="common">White-rot fungus</name>
    <name type="synonym">Peniophora gigantea</name>
    <dbReference type="NCBI Taxonomy" id="745531"/>
    <lineage>
        <taxon>Eukaryota</taxon>
        <taxon>Fungi</taxon>
        <taxon>Dikarya</taxon>
        <taxon>Basidiomycota</taxon>
        <taxon>Agaricomycotina</taxon>
        <taxon>Agaricomycetes</taxon>
        <taxon>Polyporales</taxon>
        <taxon>Phanerochaetaceae</taxon>
        <taxon>Phlebiopsis</taxon>
    </lineage>
</organism>
<feature type="compositionally biased region" description="Low complexity" evidence="1">
    <location>
        <begin position="73"/>
        <end position="85"/>
    </location>
</feature>
<protein>
    <submittedName>
        <fullName evidence="2">Uncharacterized protein</fullName>
    </submittedName>
</protein>
<feature type="region of interest" description="Disordered" evidence="1">
    <location>
        <begin position="55"/>
        <end position="129"/>
    </location>
</feature>
<reference evidence="2 3" key="1">
    <citation type="journal article" date="2014" name="PLoS Genet.">
        <title>Analysis of the Phlebiopsis gigantea genome, transcriptome and secretome provides insight into its pioneer colonization strategies of wood.</title>
        <authorList>
            <person name="Hori C."/>
            <person name="Ishida T."/>
            <person name="Igarashi K."/>
            <person name="Samejima M."/>
            <person name="Suzuki H."/>
            <person name="Master E."/>
            <person name="Ferreira P."/>
            <person name="Ruiz-Duenas F.J."/>
            <person name="Held B."/>
            <person name="Canessa P."/>
            <person name="Larrondo L.F."/>
            <person name="Schmoll M."/>
            <person name="Druzhinina I.S."/>
            <person name="Kubicek C.P."/>
            <person name="Gaskell J.A."/>
            <person name="Kersten P."/>
            <person name="St John F."/>
            <person name="Glasner J."/>
            <person name="Sabat G."/>
            <person name="Splinter BonDurant S."/>
            <person name="Syed K."/>
            <person name="Yadav J."/>
            <person name="Mgbeahuruike A.C."/>
            <person name="Kovalchuk A."/>
            <person name="Asiegbu F.O."/>
            <person name="Lackner G."/>
            <person name="Hoffmeister D."/>
            <person name="Rencoret J."/>
            <person name="Gutierrez A."/>
            <person name="Sun H."/>
            <person name="Lindquist E."/>
            <person name="Barry K."/>
            <person name="Riley R."/>
            <person name="Grigoriev I.V."/>
            <person name="Henrissat B."/>
            <person name="Kues U."/>
            <person name="Berka R.M."/>
            <person name="Martinez A.T."/>
            <person name="Covert S.F."/>
            <person name="Blanchette R.A."/>
            <person name="Cullen D."/>
        </authorList>
    </citation>
    <scope>NUCLEOTIDE SEQUENCE [LARGE SCALE GENOMIC DNA]</scope>
    <source>
        <strain evidence="2 3">11061_1 CR5-6</strain>
    </source>
</reference>
<evidence type="ECO:0000313" key="3">
    <source>
        <dbReference type="Proteomes" id="UP000053257"/>
    </source>
</evidence>
<evidence type="ECO:0000256" key="1">
    <source>
        <dbReference type="SAM" id="MobiDB-lite"/>
    </source>
</evidence>
<accession>A0A0C3NTK9</accession>
<dbReference type="HOGENOM" id="CLU_1251066_0_0_1"/>
<dbReference type="EMBL" id="KN840477">
    <property type="protein sequence ID" value="KIP08599.1"/>
    <property type="molecule type" value="Genomic_DNA"/>
</dbReference>
<dbReference type="AlphaFoldDB" id="A0A0C3NTK9"/>